<dbReference type="Pfam" id="PF13772">
    <property type="entry name" value="AIG2_2"/>
    <property type="match status" value="1"/>
</dbReference>
<sequence length="373" mass="41293">MSIKALTLDRPDGVRRRGKKAGGGKRSATPHSINLNRSLTSIHDLKDGKTTRKYFYFFTFGPYMNPSRLKGVFPDATQVGIGRLPHYRLSFGYVCPLWRGGVPTPVYDSSPNEEVWGVIYQIKERDRALLYHKEGVDFGIYEPFTAVIHLPNDTRKPPVGCTTFKIKPPFPYRPDELKPSGTLKRYLIEAARFQKLPNFYIDNVLEPTEDNGYYGPVEAIESSCELPLQLEEYSSSSSEPPAAGPRDIVPADTAEARILLQASSSDEQSPSNSSDSKSSSADSTKPPPLMSPALKMPANFSLFPPVTPPATKGLSFATVNQVLVPATSVFEPRHTSFQLVTFPAPKAYPLIRPSPRRDDNGVMSSNLEVTFYA</sequence>
<accession>A0A7R8W6Q7</accession>
<evidence type="ECO:0000256" key="4">
    <source>
        <dbReference type="SAM" id="MobiDB-lite"/>
    </source>
</evidence>
<evidence type="ECO:0000256" key="3">
    <source>
        <dbReference type="PIRSR" id="PIRSR617939-1"/>
    </source>
</evidence>
<dbReference type="InterPro" id="IPR036568">
    <property type="entry name" value="GGCT-like_sf"/>
</dbReference>
<dbReference type="SUPFAM" id="SSF110857">
    <property type="entry name" value="Gamma-glutamyl cyclotransferase-like"/>
    <property type="match status" value="1"/>
</dbReference>
<feature type="active site" description="Proton acceptor" evidence="3">
    <location>
        <position position="134"/>
    </location>
</feature>
<dbReference type="InterPro" id="IPR017939">
    <property type="entry name" value="G-Glutamylcylcotransferase"/>
</dbReference>
<evidence type="ECO:0000313" key="5">
    <source>
        <dbReference type="EMBL" id="CAD7225959.1"/>
    </source>
</evidence>
<feature type="region of interest" description="Disordered" evidence="4">
    <location>
        <begin position="261"/>
        <end position="291"/>
    </location>
</feature>
<dbReference type="InterPro" id="IPR013024">
    <property type="entry name" value="GGCT-like"/>
</dbReference>
<evidence type="ECO:0000256" key="1">
    <source>
        <dbReference type="ARBA" id="ARBA00012346"/>
    </source>
</evidence>
<dbReference type="EMBL" id="OB660705">
    <property type="protein sequence ID" value="CAD7225959.1"/>
    <property type="molecule type" value="Genomic_DNA"/>
</dbReference>
<organism evidence="5">
    <name type="scientific">Cyprideis torosa</name>
    <dbReference type="NCBI Taxonomy" id="163714"/>
    <lineage>
        <taxon>Eukaryota</taxon>
        <taxon>Metazoa</taxon>
        <taxon>Ecdysozoa</taxon>
        <taxon>Arthropoda</taxon>
        <taxon>Crustacea</taxon>
        <taxon>Oligostraca</taxon>
        <taxon>Ostracoda</taxon>
        <taxon>Podocopa</taxon>
        <taxon>Podocopida</taxon>
        <taxon>Cytherocopina</taxon>
        <taxon>Cytheroidea</taxon>
        <taxon>Cytherideidae</taxon>
        <taxon>Cyprideis</taxon>
    </lineage>
</organism>
<evidence type="ECO:0000256" key="2">
    <source>
        <dbReference type="ARBA" id="ARBA00023239"/>
    </source>
</evidence>
<dbReference type="CDD" id="cd06661">
    <property type="entry name" value="GGCT_like"/>
    <property type="match status" value="1"/>
</dbReference>
<reference evidence="5" key="1">
    <citation type="submission" date="2020-11" db="EMBL/GenBank/DDBJ databases">
        <authorList>
            <person name="Tran Van P."/>
        </authorList>
    </citation>
    <scope>NUCLEOTIDE SEQUENCE</scope>
</reference>
<keyword evidence="2" id="KW-0456">Lyase</keyword>
<feature type="compositionally biased region" description="Low complexity" evidence="4">
    <location>
        <begin position="263"/>
        <end position="283"/>
    </location>
</feature>
<protein>
    <recommendedName>
        <fullName evidence="1">gamma-glutamylcyclotransferase</fullName>
        <ecNumber evidence="1">4.3.2.9</ecNumber>
    </recommendedName>
</protein>
<dbReference type="PANTHER" id="PTHR12935:SF0">
    <property type="entry name" value="GAMMA-GLUTAMYLCYCLOTRANSFERASE"/>
    <property type="match status" value="1"/>
</dbReference>
<feature type="region of interest" description="Disordered" evidence="4">
    <location>
        <begin position="1"/>
        <end position="32"/>
    </location>
</feature>
<gene>
    <name evidence="5" type="ORF">CTOB1V02_LOCUS3887</name>
</gene>
<name>A0A7R8W6Q7_9CRUS</name>
<dbReference type="OrthoDB" id="2924818at2759"/>
<dbReference type="EC" id="4.3.2.9" evidence="1"/>
<dbReference type="GO" id="GO:0003839">
    <property type="term" value="F:gamma-glutamylcyclotransferase activity"/>
    <property type="evidence" value="ECO:0007669"/>
    <property type="project" value="UniProtKB-EC"/>
</dbReference>
<dbReference type="PANTHER" id="PTHR12935">
    <property type="entry name" value="GAMMA-GLUTAMYLCYCLOTRANSFERASE"/>
    <property type="match status" value="1"/>
</dbReference>
<dbReference type="Gene3D" id="3.10.490.10">
    <property type="entry name" value="Gamma-glutamyl cyclotransferase-like"/>
    <property type="match status" value="1"/>
</dbReference>
<proteinExistence type="predicted"/>
<dbReference type="AlphaFoldDB" id="A0A7R8W6Q7"/>